<evidence type="ECO:0000313" key="8">
    <source>
        <dbReference type="EMBL" id="ASR51548.1"/>
    </source>
</evidence>
<dbReference type="Pfam" id="PF02534">
    <property type="entry name" value="T4SS-DNA_transf"/>
    <property type="match status" value="1"/>
</dbReference>
<dbReference type="InterPro" id="IPR051539">
    <property type="entry name" value="T4SS-coupling_protein"/>
</dbReference>
<dbReference type="EMBL" id="CP020083">
    <property type="protein sequence ID" value="ASR51548.1"/>
    <property type="molecule type" value="Genomic_DNA"/>
</dbReference>
<reference evidence="8 9" key="1">
    <citation type="submission" date="2017-03" db="EMBL/GenBank/DDBJ databases">
        <title>Complete genome sequence of Blastomonas fulva degrading microcsystin LR.</title>
        <authorList>
            <person name="Lee H.-g."/>
            <person name="Jin L."/>
            <person name="oh H.-M."/>
        </authorList>
    </citation>
    <scope>NUCLEOTIDE SEQUENCE [LARGE SCALE GENOMIC DNA]</scope>
    <source>
        <strain evidence="8 9">T2</strain>
    </source>
</reference>
<dbReference type="Proteomes" id="UP000258016">
    <property type="component" value="Chromosome"/>
</dbReference>
<name>A0ABN5B5M4_9SPHN</name>
<dbReference type="RefSeq" id="WP_117352193.1">
    <property type="nucleotide sequence ID" value="NZ_CP020083.1"/>
</dbReference>
<dbReference type="GeneID" id="303485662"/>
<evidence type="ECO:0000256" key="3">
    <source>
        <dbReference type="ARBA" id="ARBA00022475"/>
    </source>
</evidence>
<evidence type="ECO:0000256" key="7">
    <source>
        <dbReference type="SAM" id="Phobius"/>
    </source>
</evidence>
<feature type="transmembrane region" description="Helical" evidence="7">
    <location>
        <begin position="100"/>
        <end position="123"/>
    </location>
</feature>
<dbReference type="PANTHER" id="PTHR37937">
    <property type="entry name" value="CONJUGATIVE TRANSFER: DNA TRANSPORT"/>
    <property type="match status" value="1"/>
</dbReference>
<feature type="transmembrane region" description="Helical" evidence="7">
    <location>
        <begin position="47"/>
        <end position="69"/>
    </location>
</feature>
<keyword evidence="4 7" id="KW-0812">Transmembrane</keyword>
<proteinExistence type="inferred from homology"/>
<comment type="subcellular location">
    <subcellularLocation>
        <location evidence="1">Cell membrane</location>
        <topology evidence="1">Multi-pass membrane protein</topology>
    </subcellularLocation>
</comment>
<protein>
    <recommendedName>
        <fullName evidence="10">Conjugal transfer protein TraG</fullName>
    </recommendedName>
</protein>
<dbReference type="InterPro" id="IPR003688">
    <property type="entry name" value="TraG/VirD4"/>
</dbReference>
<keyword evidence="6 7" id="KW-0472">Membrane</keyword>
<organism evidence="8 9">
    <name type="scientific">Blastomonas fulva</name>
    <dbReference type="NCBI Taxonomy" id="1550728"/>
    <lineage>
        <taxon>Bacteria</taxon>
        <taxon>Pseudomonadati</taxon>
        <taxon>Pseudomonadota</taxon>
        <taxon>Alphaproteobacteria</taxon>
        <taxon>Sphingomonadales</taxon>
        <taxon>Sphingomonadaceae</taxon>
        <taxon>Blastomonas</taxon>
    </lineage>
</organism>
<evidence type="ECO:0000256" key="1">
    <source>
        <dbReference type="ARBA" id="ARBA00004651"/>
    </source>
</evidence>
<accession>A0ABN5B5M4</accession>
<dbReference type="InterPro" id="IPR027417">
    <property type="entry name" value="P-loop_NTPase"/>
</dbReference>
<keyword evidence="5 7" id="KW-1133">Transmembrane helix</keyword>
<evidence type="ECO:0000256" key="2">
    <source>
        <dbReference type="ARBA" id="ARBA00008806"/>
    </source>
</evidence>
<dbReference type="CDD" id="cd01127">
    <property type="entry name" value="TrwB_TraG_TraD_VirD4"/>
    <property type="match status" value="1"/>
</dbReference>
<evidence type="ECO:0000256" key="4">
    <source>
        <dbReference type="ARBA" id="ARBA00022692"/>
    </source>
</evidence>
<keyword evidence="3" id="KW-1003">Cell membrane</keyword>
<dbReference type="PANTHER" id="PTHR37937:SF1">
    <property type="entry name" value="CONJUGATIVE TRANSFER: DNA TRANSPORT"/>
    <property type="match status" value="1"/>
</dbReference>
<comment type="similarity">
    <text evidence="2">Belongs to the VirD4/TraG family.</text>
</comment>
<evidence type="ECO:0008006" key="10">
    <source>
        <dbReference type="Google" id="ProtNLM"/>
    </source>
</evidence>
<keyword evidence="9" id="KW-1185">Reference proteome</keyword>
<dbReference type="SUPFAM" id="SSF52540">
    <property type="entry name" value="P-loop containing nucleoside triphosphate hydrolases"/>
    <property type="match status" value="1"/>
</dbReference>
<gene>
    <name evidence="8" type="ORF">B5J99_08775</name>
</gene>
<evidence type="ECO:0000256" key="6">
    <source>
        <dbReference type="ARBA" id="ARBA00023136"/>
    </source>
</evidence>
<evidence type="ECO:0000313" key="9">
    <source>
        <dbReference type="Proteomes" id="UP000258016"/>
    </source>
</evidence>
<dbReference type="Gene3D" id="3.40.50.300">
    <property type="entry name" value="P-loop containing nucleotide triphosphate hydrolases"/>
    <property type="match status" value="1"/>
</dbReference>
<sequence length="745" mass="82353">MRGVDAALVSQNRLDSPRKFNQASSHAAIEGGGGVVDEYSGSTILGIGWLTSSALFFLIFSSIACLISYRKVGENKERPSESMSFGEYAPKFAREFKGRLILSAFLFLISSILGIIALATIFIKKREKMKYLTIREMRVMEDEENSKWLASLGANHAVRSEKIDQIFLDASETMTATYLAEWESWSGQVKIEGYCLINIKRSLAAMDNRDREHLRIVEQLNSAANGAERKYRLWRTSLIHGDGKGAPNGIYQYSGLSETDRQRGHATVALEKKSASVSQVISALNQHLFESKNVKTSSGALASVIDESFEVLSQGGSKWLRSAKIPGTVFEPQGEHVLHIGTFDDGQPLTYSGEGSMITIAPPGSGKTQCNVFPNLLSWAGPAVVLDISGDIFENTSKWRSENVGPVYKFSPLEPESSHCYNPLTFVRREPDYIWEDSRLLAEMMIVPSSSADPFWENEARTALTAAIAYICYSNPPEMRPMHQVLDIMYGGDPWSEMLVGLKLAADVRVMMQNGTALAAMNEKTLASVLQTARSSLSAWAGERIARATARSDWSPGDLRDGSNPTIYIYIRPNEVESYLSLLRVFIGQHIRVLTGGKVPPRGSPPILFMLDELPRLRNMPPVDEALNIGRKYGLRLWMFAQSVGQIREAYKNADGMIGSCAVRIYMNASGADGLAEKISEEIGTVDSFTDGQKRRVVDAADLAGPSFRDYQIVFGLNARPAKVRKDFAWKNDVLRSRMGAANLP</sequence>
<evidence type="ECO:0000256" key="5">
    <source>
        <dbReference type="ARBA" id="ARBA00022989"/>
    </source>
</evidence>